<gene>
    <name evidence="2" type="ORF">RM445_01850</name>
</gene>
<organism evidence="2 3">
    <name type="scientific">Pseudonocardia charpentierae</name>
    <dbReference type="NCBI Taxonomy" id="3075545"/>
    <lineage>
        <taxon>Bacteria</taxon>
        <taxon>Bacillati</taxon>
        <taxon>Actinomycetota</taxon>
        <taxon>Actinomycetes</taxon>
        <taxon>Pseudonocardiales</taxon>
        <taxon>Pseudonocardiaceae</taxon>
        <taxon>Pseudonocardia</taxon>
    </lineage>
</organism>
<name>A0ABU2N3C4_9PSEU</name>
<evidence type="ECO:0000313" key="2">
    <source>
        <dbReference type="EMBL" id="MDT0348265.1"/>
    </source>
</evidence>
<feature type="compositionally biased region" description="Basic and acidic residues" evidence="1">
    <location>
        <begin position="7"/>
        <end position="24"/>
    </location>
</feature>
<reference evidence="3" key="1">
    <citation type="submission" date="2023-07" db="EMBL/GenBank/DDBJ databases">
        <title>30 novel species of actinomycetes from the DSMZ collection.</title>
        <authorList>
            <person name="Nouioui I."/>
        </authorList>
    </citation>
    <scope>NUCLEOTIDE SEQUENCE [LARGE SCALE GENOMIC DNA]</scope>
    <source>
        <strain evidence="3">DSM 45834</strain>
    </source>
</reference>
<feature type="region of interest" description="Disordered" evidence="1">
    <location>
        <begin position="106"/>
        <end position="126"/>
    </location>
</feature>
<evidence type="ECO:0000256" key="1">
    <source>
        <dbReference type="SAM" id="MobiDB-lite"/>
    </source>
</evidence>
<keyword evidence="3" id="KW-1185">Reference proteome</keyword>
<proteinExistence type="predicted"/>
<dbReference type="EMBL" id="JAVREJ010000001">
    <property type="protein sequence ID" value="MDT0348265.1"/>
    <property type="molecule type" value="Genomic_DNA"/>
</dbReference>
<dbReference type="RefSeq" id="WP_311554162.1">
    <property type="nucleotide sequence ID" value="NZ_JAVREJ010000001.1"/>
</dbReference>
<dbReference type="Proteomes" id="UP001183202">
    <property type="component" value="Unassembled WGS sequence"/>
</dbReference>
<accession>A0ABU2N3C4</accession>
<evidence type="ECO:0000313" key="3">
    <source>
        <dbReference type="Proteomes" id="UP001183202"/>
    </source>
</evidence>
<sequence>MPEEPVEFDRAEPTDGRHAFDRDAALTPIFTSLRRTSARRPRGRTGGGPLRVVPEPVDRFRDDPPTAPIPIVPALHAVDPYGSGGYEPYPPVDPYRSGGYRAAPVDPYSPGSFAPRQVPVEPPPGRAEMTAVWPRIDDPAYYDPATYPPASYAPGYPVTDTGRHHRHLAPAGW</sequence>
<comment type="caution">
    <text evidence="2">The sequence shown here is derived from an EMBL/GenBank/DDBJ whole genome shotgun (WGS) entry which is preliminary data.</text>
</comment>
<protein>
    <submittedName>
        <fullName evidence="2">Uncharacterized protein</fullName>
    </submittedName>
</protein>
<feature type="region of interest" description="Disordered" evidence="1">
    <location>
        <begin position="1"/>
        <end position="72"/>
    </location>
</feature>